<organism evidence="1 2">
    <name type="scientific">Marivirga salinarum</name>
    <dbReference type="NCBI Taxonomy" id="3059078"/>
    <lineage>
        <taxon>Bacteria</taxon>
        <taxon>Pseudomonadati</taxon>
        <taxon>Bacteroidota</taxon>
        <taxon>Cytophagia</taxon>
        <taxon>Cytophagales</taxon>
        <taxon>Marivirgaceae</taxon>
        <taxon>Marivirga</taxon>
    </lineage>
</organism>
<sequence length="271" mass="31561">MNKLYIFCFSCIAFIHCLPTLGQENKVDDFKNQSHFITGIGGSYVNVLDEGISPLLYNGIGGGVILGHFQEKENSINTSSAKFDFNNPSSSISNAEMYTFRLEGHYQHYWKMKDDEKWDWKIRPGFDLSAKWALRQHLSFTNNSQHIETRFSVAPSLMIENTFQLWNRNFNFGYFTSIPILTYATRPLFASTKFPASVNKEEVEFLDYVKDGEIISFGNYFKWSSQFYLYYPLKNGNGLRLDYFWNFESYKAQNPMITGEHSIMISTFFKI</sequence>
<reference evidence="1 2" key="1">
    <citation type="submission" date="2023-08" db="EMBL/GenBank/DDBJ databases">
        <title>Comparative genomics and taxonomic characterization of three novel marine species of genus Marivirga.</title>
        <authorList>
            <person name="Muhammad N."/>
            <person name="Kim S.-G."/>
        </authorList>
    </citation>
    <scope>NUCLEOTIDE SEQUENCE [LARGE SCALE GENOMIC DNA]</scope>
    <source>
        <strain evidence="1 2">BDSF4-3</strain>
    </source>
</reference>
<keyword evidence="2" id="KW-1185">Reference proteome</keyword>
<gene>
    <name evidence="1" type="ORF">QYS49_32580</name>
</gene>
<dbReference type="RefSeq" id="WP_308350021.1">
    <property type="nucleotide sequence ID" value="NZ_CP129971.1"/>
</dbReference>
<protein>
    <submittedName>
        <fullName evidence="1">Uncharacterized protein</fullName>
    </submittedName>
</protein>
<evidence type="ECO:0000313" key="2">
    <source>
        <dbReference type="Proteomes" id="UP001230496"/>
    </source>
</evidence>
<dbReference type="AlphaFoldDB" id="A0AA51NB40"/>
<accession>A0AA51NB40</accession>
<dbReference type="Proteomes" id="UP001230496">
    <property type="component" value="Chromosome"/>
</dbReference>
<dbReference type="KEGG" id="msaa:QYS49_32580"/>
<evidence type="ECO:0000313" key="1">
    <source>
        <dbReference type="EMBL" id="WMN12141.1"/>
    </source>
</evidence>
<proteinExistence type="predicted"/>
<name>A0AA51NB40_9BACT</name>
<dbReference type="EMBL" id="CP129971">
    <property type="protein sequence ID" value="WMN12141.1"/>
    <property type="molecule type" value="Genomic_DNA"/>
</dbReference>